<dbReference type="PANTHER" id="PTHR34800">
    <property type="entry name" value="TETRAPYRROLE-BINDING PROTEIN, CHLOROPLASTIC"/>
    <property type="match status" value="1"/>
</dbReference>
<organism evidence="3 4">
    <name type="scientific">Adonisia turfae CCMR0081</name>
    <dbReference type="NCBI Taxonomy" id="2292702"/>
    <lineage>
        <taxon>Bacteria</taxon>
        <taxon>Bacillati</taxon>
        <taxon>Cyanobacteriota</taxon>
        <taxon>Adonisia</taxon>
        <taxon>Adonisia turfae</taxon>
    </lineage>
</organism>
<dbReference type="EMBL" id="QXHD01000004">
    <property type="protein sequence ID" value="NEZ59916.1"/>
    <property type="molecule type" value="Genomic_DNA"/>
</dbReference>
<dbReference type="GO" id="GO:0046906">
    <property type="term" value="F:tetrapyrrole binding"/>
    <property type="evidence" value="ECO:0007669"/>
    <property type="project" value="TreeGrafter"/>
</dbReference>
<name>A0A6M0RUU2_9CYAN</name>
<sequence length="223" mass="25479">MTSPKSQQDPSQTTPVDSSPSPELLAIQKMMGEISALREEISQLSQLPQQVRQIERRLMVVGDLYRYETLHKQLSNQEWFAADKETVRLIADIAGVSDLEDLSPREIRSFSCGELQVIDRLWSTYSEGHFGFSVQLQIYQELGGSLESTIGEDLQLTQRWGAALGWREGVSEQTPTGNRWRKCDELDFSLNAPKGCHPSRWWNSPYGSRMTNYFLNRLITCDM</sequence>
<dbReference type="Gene3D" id="1.10.10.1770">
    <property type="entry name" value="Gun4-like"/>
    <property type="match status" value="1"/>
</dbReference>
<evidence type="ECO:0000313" key="3">
    <source>
        <dbReference type="EMBL" id="NEZ59916.1"/>
    </source>
</evidence>
<feature type="domain" description="GUN4-like" evidence="2">
    <location>
        <begin position="65"/>
        <end position="206"/>
    </location>
</feature>
<evidence type="ECO:0000259" key="2">
    <source>
        <dbReference type="Pfam" id="PF05419"/>
    </source>
</evidence>
<dbReference type="InterPro" id="IPR037215">
    <property type="entry name" value="GUN4-like_sf"/>
</dbReference>
<feature type="compositionally biased region" description="Polar residues" evidence="1">
    <location>
        <begin position="1"/>
        <end position="21"/>
    </location>
</feature>
<comment type="caution">
    <text evidence="3">The sequence shown here is derived from an EMBL/GenBank/DDBJ whole genome shotgun (WGS) entry which is preliminary data.</text>
</comment>
<feature type="region of interest" description="Disordered" evidence="1">
    <location>
        <begin position="1"/>
        <end position="22"/>
    </location>
</feature>
<keyword evidence="4" id="KW-1185">Reference proteome</keyword>
<dbReference type="AlphaFoldDB" id="A0A6M0RUU2"/>
<dbReference type="Gene3D" id="1.25.40.620">
    <property type="match status" value="1"/>
</dbReference>
<dbReference type="SUPFAM" id="SSF140869">
    <property type="entry name" value="GUN4-like"/>
    <property type="match status" value="1"/>
</dbReference>
<proteinExistence type="predicted"/>
<dbReference type="CDD" id="cd16383">
    <property type="entry name" value="GUN4"/>
    <property type="match status" value="1"/>
</dbReference>
<protein>
    <submittedName>
        <fullName evidence="3">GUN4 domain-containing protein</fullName>
    </submittedName>
</protein>
<gene>
    <name evidence="3" type="ORF">DXZ20_30590</name>
</gene>
<reference evidence="3 4" key="1">
    <citation type="journal article" date="2020" name="Microb. Ecol.">
        <title>Ecogenomics of the Marine Benthic Filamentous Cyanobacterium Adonisia.</title>
        <authorList>
            <person name="Walter J.M."/>
            <person name="Coutinho F.H."/>
            <person name="Leomil L."/>
            <person name="Hargreaves P.I."/>
            <person name="Campeao M.E."/>
            <person name="Vieira V.V."/>
            <person name="Silva B.S."/>
            <person name="Fistarol G.O."/>
            <person name="Salomon P.S."/>
            <person name="Sawabe T."/>
            <person name="Mino S."/>
            <person name="Hosokawa M."/>
            <person name="Miyashita H."/>
            <person name="Maruyama F."/>
            <person name="van Verk M.C."/>
            <person name="Dutilh B.E."/>
            <person name="Thompson C.C."/>
            <person name="Thompson F.L."/>
        </authorList>
    </citation>
    <scope>NUCLEOTIDE SEQUENCE [LARGE SCALE GENOMIC DNA]</scope>
    <source>
        <strain evidence="3 4">CCMR0081</strain>
    </source>
</reference>
<dbReference type="PANTHER" id="PTHR34800:SF1">
    <property type="entry name" value="TETRAPYRROLE-BINDING PROTEIN, CHLOROPLASTIC"/>
    <property type="match status" value="1"/>
</dbReference>
<dbReference type="InterPro" id="IPR008629">
    <property type="entry name" value="GUN4-like"/>
</dbReference>
<dbReference type="Pfam" id="PF05419">
    <property type="entry name" value="GUN4"/>
    <property type="match status" value="1"/>
</dbReference>
<evidence type="ECO:0000256" key="1">
    <source>
        <dbReference type="SAM" id="MobiDB-lite"/>
    </source>
</evidence>
<evidence type="ECO:0000313" key="4">
    <source>
        <dbReference type="Proteomes" id="UP000481033"/>
    </source>
</evidence>
<dbReference type="Proteomes" id="UP000481033">
    <property type="component" value="Unassembled WGS sequence"/>
</dbReference>
<dbReference type="GO" id="GO:0030288">
    <property type="term" value="C:outer membrane-bounded periplasmic space"/>
    <property type="evidence" value="ECO:0007669"/>
    <property type="project" value="TreeGrafter"/>
</dbReference>
<dbReference type="RefSeq" id="WP_163702680.1">
    <property type="nucleotide sequence ID" value="NZ_QXHD01000004.1"/>
</dbReference>
<accession>A0A6M0RUU2</accession>